<keyword evidence="11" id="KW-1185">Reference proteome</keyword>
<reference evidence="10" key="1">
    <citation type="submission" date="2017-08" db="EMBL/GenBank/DDBJ databases">
        <authorList>
            <person name="Polle J.E."/>
            <person name="Barry K."/>
            <person name="Cushman J."/>
            <person name="Schmutz J."/>
            <person name="Tran D."/>
            <person name="Hathwaick L.T."/>
            <person name="Yim W.C."/>
            <person name="Jenkins J."/>
            <person name="Mckie-Krisberg Z.M."/>
            <person name="Prochnik S."/>
            <person name="Lindquist E."/>
            <person name="Dockter R.B."/>
            <person name="Adam C."/>
            <person name="Molina H."/>
            <person name="Bunkerborg J."/>
            <person name="Jin E."/>
            <person name="Buchheim M."/>
            <person name="Magnuson J."/>
        </authorList>
    </citation>
    <scope>NUCLEOTIDE SEQUENCE</scope>
    <source>
        <strain evidence="10">CCAP 19/18</strain>
    </source>
</reference>
<evidence type="ECO:0000256" key="8">
    <source>
        <dbReference type="PROSITE-ProRule" id="PRU01393"/>
    </source>
</evidence>
<dbReference type="InterPro" id="IPR036959">
    <property type="entry name" value="Peptidase_C12_UCH_sf"/>
</dbReference>
<dbReference type="Pfam" id="PF01088">
    <property type="entry name" value="Peptidase_C12"/>
    <property type="match status" value="1"/>
</dbReference>
<dbReference type="Proteomes" id="UP000815325">
    <property type="component" value="Unassembled WGS sequence"/>
</dbReference>
<dbReference type="InterPro" id="IPR038765">
    <property type="entry name" value="Papain-like_cys_pep_sf"/>
</dbReference>
<keyword evidence="4" id="KW-0645">Protease</keyword>
<dbReference type="EC" id="3.4.19.12" evidence="3"/>
<evidence type="ECO:0000259" key="9">
    <source>
        <dbReference type="PROSITE" id="PS52048"/>
    </source>
</evidence>
<sequence length="115" mass="12967">MHFLAYAFESRYTAAVYGDTDQVEELWSVDKDALEPLKPIYGLIFLFKWRKETDNRPIADDTVGNVFFAHQVIPNACATQAILSILLNSPALELGPELSTFKEFADQLPPDMKGE</sequence>
<dbReference type="PROSITE" id="PS52048">
    <property type="entry name" value="UCH_DOMAIN"/>
    <property type="match status" value="1"/>
</dbReference>
<dbReference type="Gene3D" id="3.40.532.10">
    <property type="entry name" value="Peptidase C12, ubiquitin carboxyl-terminal hydrolase"/>
    <property type="match status" value="1"/>
</dbReference>
<evidence type="ECO:0000313" key="10">
    <source>
        <dbReference type="EMBL" id="KAF5837153.1"/>
    </source>
</evidence>
<comment type="catalytic activity">
    <reaction evidence="1">
        <text>Thiol-dependent hydrolysis of ester, thioester, amide, peptide and isopeptide bonds formed by the C-terminal Gly of ubiquitin (a 76-residue protein attached to proteins as an intracellular targeting signal).</text>
        <dbReference type="EC" id="3.4.19.12"/>
    </reaction>
</comment>
<evidence type="ECO:0000256" key="6">
    <source>
        <dbReference type="ARBA" id="ARBA00022801"/>
    </source>
</evidence>
<dbReference type="PANTHER" id="PTHR10589">
    <property type="entry name" value="UBIQUITIN CARBOXYL-TERMINAL HYDROLASE"/>
    <property type="match status" value="1"/>
</dbReference>
<dbReference type="InterPro" id="IPR001578">
    <property type="entry name" value="Peptidase_C12_UCH"/>
</dbReference>
<keyword evidence="7" id="KW-0788">Thiol protease</keyword>
<keyword evidence="6 10" id="KW-0378">Hydrolase</keyword>
<organism evidence="10 11">
    <name type="scientific">Dunaliella salina</name>
    <name type="common">Green alga</name>
    <name type="synonym">Protococcus salinus</name>
    <dbReference type="NCBI Taxonomy" id="3046"/>
    <lineage>
        <taxon>Eukaryota</taxon>
        <taxon>Viridiplantae</taxon>
        <taxon>Chlorophyta</taxon>
        <taxon>core chlorophytes</taxon>
        <taxon>Chlorophyceae</taxon>
        <taxon>CS clade</taxon>
        <taxon>Chlamydomonadales</taxon>
        <taxon>Dunaliellaceae</taxon>
        <taxon>Dunaliella</taxon>
    </lineage>
</organism>
<keyword evidence="5" id="KW-0833">Ubl conjugation pathway</keyword>
<evidence type="ECO:0000256" key="3">
    <source>
        <dbReference type="ARBA" id="ARBA00012759"/>
    </source>
</evidence>
<evidence type="ECO:0000256" key="1">
    <source>
        <dbReference type="ARBA" id="ARBA00000707"/>
    </source>
</evidence>
<accession>A0ABQ7GRB8</accession>
<feature type="domain" description="UCH catalytic" evidence="9">
    <location>
        <begin position="1"/>
        <end position="115"/>
    </location>
</feature>
<evidence type="ECO:0000256" key="5">
    <source>
        <dbReference type="ARBA" id="ARBA00022786"/>
    </source>
</evidence>
<protein>
    <recommendedName>
        <fullName evidence="3">ubiquitinyl hydrolase 1</fullName>
        <ecNumber evidence="3">3.4.19.12</ecNumber>
    </recommendedName>
</protein>
<proteinExistence type="inferred from homology"/>
<gene>
    <name evidence="10" type="ORF">DUNSADRAFT_4773</name>
</gene>
<dbReference type="PANTHER" id="PTHR10589:SF16">
    <property type="entry name" value="UBIQUITIN CARBOXYL-TERMINAL HYDROLASE ISOZYME L5"/>
    <property type="match status" value="1"/>
</dbReference>
<evidence type="ECO:0000256" key="7">
    <source>
        <dbReference type="ARBA" id="ARBA00022807"/>
    </source>
</evidence>
<evidence type="ECO:0000313" key="11">
    <source>
        <dbReference type="Proteomes" id="UP000815325"/>
    </source>
</evidence>
<feature type="non-terminal residue" evidence="10">
    <location>
        <position position="115"/>
    </location>
</feature>
<dbReference type="EMBL" id="MU069626">
    <property type="protein sequence ID" value="KAF5837153.1"/>
    <property type="molecule type" value="Genomic_DNA"/>
</dbReference>
<dbReference type="GO" id="GO:0016787">
    <property type="term" value="F:hydrolase activity"/>
    <property type="evidence" value="ECO:0007669"/>
    <property type="project" value="UniProtKB-KW"/>
</dbReference>
<evidence type="ECO:0000256" key="4">
    <source>
        <dbReference type="ARBA" id="ARBA00022670"/>
    </source>
</evidence>
<dbReference type="SUPFAM" id="SSF54001">
    <property type="entry name" value="Cysteine proteinases"/>
    <property type="match status" value="1"/>
</dbReference>
<evidence type="ECO:0000256" key="2">
    <source>
        <dbReference type="ARBA" id="ARBA00009326"/>
    </source>
</evidence>
<comment type="similarity">
    <text evidence="2 8">Belongs to the peptidase C12 family.</text>
</comment>
<comment type="caution">
    <text evidence="10">The sequence shown here is derived from an EMBL/GenBank/DDBJ whole genome shotgun (WGS) entry which is preliminary data.</text>
</comment>
<name>A0ABQ7GRB8_DUNSA</name>
<comment type="caution">
    <text evidence="8">Lacks conserved residue(s) required for the propagation of feature annotation.</text>
</comment>